<protein>
    <submittedName>
        <fullName evidence="2">Uncharacterized protein</fullName>
    </submittedName>
</protein>
<evidence type="ECO:0000313" key="3">
    <source>
        <dbReference type="Proteomes" id="UP001292094"/>
    </source>
</evidence>
<organism evidence="2 3">
    <name type="scientific">Petrolisthes manimaculis</name>
    <dbReference type="NCBI Taxonomy" id="1843537"/>
    <lineage>
        <taxon>Eukaryota</taxon>
        <taxon>Metazoa</taxon>
        <taxon>Ecdysozoa</taxon>
        <taxon>Arthropoda</taxon>
        <taxon>Crustacea</taxon>
        <taxon>Multicrustacea</taxon>
        <taxon>Malacostraca</taxon>
        <taxon>Eumalacostraca</taxon>
        <taxon>Eucarida</taxon>
        <taxon>Decapoda</taxon>
        <taxon>Pleocyemata</taxon>
        <taxon>Anomura</taxon>
        <taxon>Galatheoidea</taxon>
        <taxon>Porcellanidae</taxon>
        <taxon>Petrolisthes</taxon>
    </lineage>
</organism>
<feature type="region of interest" description="Disordered" evidence="1">
    <location>
        <begin position="1"/>
        <end position="120"/>
    </location>
</feature>
<evidence type="ECO:0000256" key="1">
    <source>
        <dbReference type="SAM" id="MobiDB-lite"/>
    </source>
</evidence>
<feature type="compositionally biased region" description="Polar residues" evidence="1">
    <location>
        <begin position="25"/>
        <end position="34"/>
    </location>
</feature>
<name>A0AAE1QNC9_9EUCA</name>
<sequence length="274" mass="29934">MRCDCNAEDGETNPSKDENIGDITQLRSTDSIQLLQPEHRHPGITQQLHNVQPQPPNDTQQLPPDTAQLPPPDDEAQPPPPDTAQPPPPDAAQLHPPPLTLPSCTPPPHTPPAGAAQPEPLLSADQPLQQKAVVDGTGMDLSLPDLQLTSLIGSTTTVVTRVPTLTQVDTQVDSPTYNTYDQDRLVGKVLKLERHIETIMSRLEKKNMEVELMNTEINTAFNTITSLQQRISVLENQNTTTIMHNVPDSPSPQNLLLFGDSNLRRVLSSDLGVN</sequence>
<feature type="compositionally biased region" description="Acidic residues" evidence="1">
    <location>
        <begin position="1"/>
        <end position="11"/>
    </location>
</feature>
<proteinExistence type="predicted"/>
<comment type="caution">
    <text evidence="2">The sequence shown here is derived from an EMBL/GenBank/DDBJ whole genome shotgun (WGS) entry which is preliminary data.</text>
</comment>
<gene>
    <name evidence="2" type="ORF">Pmani_001312</name>
</gene>
<feature type="compositionally biased region" description="Pro residues" evidence="1">
    <location>
        <begin position="77"/>
        <end position="111"/>
    </location>
</feature>
<dbReference type="AlphaFoldDB" id="A0AAE1QNC9"/>
<keyword evidence="3" id="KW-1185">Reference proteome</keyword>
<accession>A0AAE1QNC9</accession>
<feature type="compositionally biased region" description="Polar residues" evidence="1">
    <location>
        <begin position="44"/>
        <end position="63"/>
    </location>
</feature>
<evidence type="ECO:0000313" key="2">
    <source>
        <dbReference type="EMBL" id="KAK4328287.1"/>
    </source>
</evidence>
<reference evidence="2" key="1">
    <citation type="submission" date="2023-11" db="EMBL/GenBank/DDBJ databases">
        <title>Genome assemblies of two species of porcelain crab, Petrolisthes cinctipes and Petrolisthes manimaculis (Anomura: Porcellanidae).</title>
        <authorList>
            <person name="Angst P."/>
        </authorList>
    </citation>
    <scope>NUCLEOTIDE SEQUENCE</scope>
    <source>
        <strain evidence="2">PB745_02</strain>
        <tissue evidence="2">Gill</tissue>
    </source>
</reference>
<dbReference type="EMBL" id="JAWZYT010000090">
    <property type="protein sequence ID" value="KAK4328287.1"/>
    <property type="molecule type" value="Genomic_DNA"/>
</dbReference>
<dbReference type="Proteomes" id="UP001292094">
    <property type="component" value="Unassembled WGS sequence"/>
</dbReference>